<sequence length="430" mass="49894">MRKSRNRKNEENKRRFEAIKDLMSTFAMATVAVVAAVTLIPASPKAEIIKAVALTDEIVYQVNITDQDNALDLSTVFVVLENQLEYYEHAINLGENSGYFTDLEQNTEYRLSVYGNKGFGQERLDTLKITTKEKIGGTILSVTPDQMDFMTTYDVDISINDPTLAYTSIDLYYGYSYGHGTEFEYQSIAITSNRETIVLTDIYTYEPFHIYLEATTVDDTIILDEIWVTPKFELYTSLYMDFINSEEIGFYVYNDMSIESISYQMNIYKNDFLIRTDQVILLEGEYGENQFVIKDLSPGTTYTFECLATYQNPQTLRQETQIVYQEETTTLDSYTYTFSIETFDDYMEVTINLNDPNNYFQYAYFETYETLDDQYMYLDGQSYIFDVNPNDKSISFTIFIPTSSDYQIIIGMQSQNNFLITQIIEIIILN</sequence>
<evidence type="ECO:0000313" key="2">
    <source>
        <dbReference type="Proteomes" id="UP000620133"/>
    </source>
</evidence>
<proteinExistence type="predicted"/>
<keyword evidence="2" id="KW-1185">Reference proteome</keyword>
<dbReference type="EMBL" id="AP024412">
    <property type="protein sequence ID" value="BCR35735.1"/>
    <property type="molecule type" value="Genomic_DNA"/>
</dbReference>
<gene>
    <name evidence="1" type="ORF">MPAN_006280</name>
</gene>
<dbReference type="RefSeq" id="WP_176238573.1">
    <property type="nucleotide sequence ID" value="NZ_AP024412.1"/>
</dbReference>
<name>A0A7U9XUZ7_9MOLU</name>
<evidence type="ECO:0000313" key="1">
    <source>
        <dbReference type="EMBL" id="BCR35735.1"/>
    </source>
</evidence>
<organism evidence="1 2">
    <name type="scientific">Mariniplasma anaerobium</name>
    <dbReference type="NCBI Taxonomy" id="2735436"/>
    <lineage>
        <taxon>Bacteria</taxon>
        <taxon>Bacillati</taxon>
        <taxon>Mycoplasmatota</taxon>
        <taxon>Mollicutes</taxon>
        <taxon>Acholeplasmatales</taxon>
        <taxon>Acholeplasmataceae</taxon>
        <taxon>Mariniplasma</taxon>
    </lineage>
</organism>
<dbReference type="AlphaFoldDB" id="A0A7U9XUZ7"/>
<accession>A0A7U9XUZ7</accession>
<reference evidence="1" key="1">
    <citation type="submission" date="2021-01" db="EMBL/GenBank/DDBJ databases">
        <title>Draft genome sequence of Acholeplasmataceae bacterium strain Mahy22.</title>
        <authorList>
            <person name="Watanabe M."/>
            <person name="Kojima H."/>
            <person name="Fukui M."/>
        </authorList>
    </citation>
    <scope>NUCLEOTIDE SEQUENCE</scope>
    <source>
        <strain evidence="1">Mahy22</strain>
    </source>
</reference>
<dbReference type="KEGG" id="manr:MPAN_006280"/>
<dbReference type="Proteomes" id="UP000620133">
    <property type="component" value="Chromosome"/>
</dbReference>
<protein>
    <submittedName>
        <fullName evidence="1">Uncharacterized protein</fullName>
    </submittedName>
</protein>